<dbReference type="InterPro" id="IPR016024">
    <property type="entry name" value="ARM-type_fold"/>
</dbReference>
<dbReference type="PANTHER" id="PTHR10957">
    <property type="entry name" value="RAP1 GTPASE-GDP DISSOCIATION STIMULATOR 1"/>
    <property type="match status" value="1"/>
</dbReference>
<comment type="subcellular location">
    <subcellularLocation>
        <location evidence="3">Cytoplasm</location>
        <location evidence="3">Cytosol</location>
    </subcellularLocation>
    <subcellularLocation>
        <location evidence="2">Endoplasmic reticulum</location>
    </subcellularLocation>
    <subcellularLocation>
        <location evidence="1">Mitochondrion</location>
    </subcellularLocation>
</comment>
<keyword evidence="6" id="KW-0496">Mitochondrion</keyword>
<keyword evidence="4" id="KW-0963">Cytoplasm</keyword>
<dbReference type="GO" id="GO:0005739">
    <property type="term" value="C:mitochondrion"/>
    <property type="evidence" value="ECO:0007669"/>
    <property type="project" value="UniProtKB-SubCell"/>
</dbReference>
<evidence type="ECO:0000256" key="6">
    <source>
        <dbReference type="ARBA" id="ARBA00023128"/>
    </source>
</evidence>
<dbReference type="FunFam" id="1.25.10.10:FF:000369">
    <property type="entry name" value="Vimar"/>
    <property type="match status" value="1"/>
</dbReference>
<dbReference type="InterPro" id="IPR000225">
    <property type="entry name" value="Armadillo"/>
</dbReference>
<dbReference type="Gene3D" id="1.25.10.10">
    <property type="entry name" value="Leucine-rich Repeat Variant"/>
    <property type="match status" value="3"/>
</dbReference>
<evidence type="ECO:0000256" key="1">
    <source>
        <dbReference type="ARBA" id="ARBA00004173"/>
    </source>
</evidence>
<reference evidence="7" key="1">
    <citation type="journal article" date="2020" name="BMC">
        <title>Leishmania infection induces a limited differential gene expression in the sand fly midgut.</title>
        <authorList>
            <person name="Coutinho-Abreu I.V."/>
            <person name="Serafim T.D."/>
            <person name="Meneses C."/>
            <person name="Kamhawi S."/>
            <person name="Oliveira F."/>
            <person name="Valenzuela J.G."/>
        </authorList>
    </citation>
    <scope>NUCLEOTIDE SEQUENCE</scope>
    <source>
        <strain evidence="7">Jacobina</strain>
        <tissue evidence="7">Midgut</tissue>
    </source>
</reference>
<evidence type="ECO:0000256" key="5">
    <source>
        <dbReference type="ARBA" id="ARBA00022824"/>
    </source>
</evidence>
<dbReference type="InterPro" id="IPR011989">
    <property type="entry name" value="ARM-like"/>
</dbReference>
<dbReference type="GO" id="GO:0005829">
    <property type="term" value="C:cytosol"/>
    <property type="evidence" value="ECO:0007669"/>
    <property type="project" value="UniProtKB-SubCell"/>
</dbReference>
<dbReference type="InterPro" id="IPR040144">
    <property type="entry name" value="RAP1GDS1"/>
</dbReference>
<dbReference type="SMART" id="SM00185">
    <property type="entry name" value="ARM"/>
    <property type="match status" value="5"/>
</dbReference>
<organism evidence="7">
    <name type="scientific">Lutzomyia longipalpis</name>
    <name type="common">Sand fly</name>
    <dbReference type="NCBI Taxonomy" id="7200"/>
    <lineage>
        <taxon>Eukaryota</taxon>
        <taxon>Metazoa</taxon>
        <taxon>Ecdysozoa</taxon>
        <taxon>Arthropoda</taxon>
        <taxon>Hexapoda</taxon>
        <taxon>Insecta</taxon>
        <taxon>Pterygota</taxon>
        <taxon>Neoptera</taxon>
        <taxon>Endopterygota</taxon>
        <taxon>Diptera</taxon>
        <taxon>Nematocera</taxon>
        <taxon>Psychodoidea</taxon>
        <taxon>Psychodidae</taxon>
        <taxon>Lutzomyia</taxon>
        <taxon>Lutzomyia</taxon>
    </lineage>
</organism>
<keyword evidence="5" id="KW-0256">Endoplasmic reticulum</keyword>
<evidence type="ECO:0000256" key="2">
    <source>
        <dbReference type="ARBA" id="ARBA00004240"/>
    </source>
</evidence>
<name>A0A7G3AV12_LUTLO</name>
<protein>
    <submittedName>
        <fullName evidence="7">Putative rho/rac gtpase guanine nucleotide exchange factor smggds/vimar</fullName>
    </submittedName>
</protein>
<evidence type="ECO:0000256" key="4">
    <source>
        <dbReference type="ARBA" id="ARBA00022490"/>
    </source>
</evidence>
<evidence type="ECO:0000313" key="7">
    <source>
        <dbReference type="EMBL" id="MBC1176505.1"/>
    </source>
</evidence>
<accession>A0A7G3AV12</accession>
<dbReference type="GO" id="GO:0005085">
    <property type="term" value="F:guanyl-nucleotide exchange factor activity"/>
    <property type="evidence" value="ECO:0007669"/>
    <property type="project" value="InterPro"/>
</dbReference>
<proteinExistence type="predicted"/>
<dbReference type="SUPFAM" id="SSF48371">
    <property type="entry name" value="ARM repeat"/>
    <property type="match status" value="2"/>
</dbReference>
<dbReference type="AlphaFoldDB" id="A0A7G3AV12"/>
<dbReference type="EMBL" id="GITU01007802">
    <property type="protein sequence ID" value="MBC1176505.1"/>
    <property type="molecule type" value="Transcribed_RNA"/>
</dbReference>
<evidence type="ECO:0000256" key="3">
    <source>
        <dbReference type="ARBA" id="ARBA00004514"/>
    </source>
</evidence>
<sequence>MATKETVVVEDLVKELKRATLEDGETATPVLAKISAADPKMYEEVDLAEPLHNLLSTTSSGCDGLRAQVAKCIADVAKTASQRKRFTSRNTIGILLNFIAEAHKTDKIALVTQSCRALGNICYLNDDARNIIVELSGDATLVKLLDVKVNATDDAAAMEQFIKVRSKETVVVEDLVKELKRATLEDGETATPVLAKISAADPKMYEEVDLAEPLHNLLSTTSSGCDGLRAQVAKCIADVAKTASQRKRFTSRNTIGILLNFIAEAHKTDKIALVTQSCRALGNICYLNDDARNIIVELSGDATLVKLLDVKVNATDDAAAMEQFIKVRCGVLSNFILGGEEFAKKAMALGIMEKLEATTEAASKENPLPEDLLTNTLPPLSILTENVSDLKFSATLNGSLVRILGASTNPDLAEMCLELLHYQAEYDDVKVLLAKEGLCETIYRLLEKYKTFASSNSDARALMKSACDLIVLILTGDDSMNYLYSTAFLTNMEAWLGAEDVDLVTTGVLALGNFARTDSHCIDMVQSNVMQKLLEILAKNNGTTDDMNLQHALLSTLRNLVIPKVNKTAVIEAGLVKILLPMLEIHTPWVVFKLLGTLRMTVDGQEKLALELLANEKLIKQLVAWSNITDHAGVTGESLRLMAWLIKHAYAVHRHDGDANAQPFREDHTSLVHFAHTEGAVESMVRMLTSQHLVMQNESLIALSILLIVFSGSTAEQQQQQRPVDLDALLVAANVGGRLAELISQRADTMTKEIVENLQSVVALLRKSDALAQHMAQHNIDELLKSIPIIVEYCTL</sequence>
<dbReference type="VEuPathDB" id="VectorBase:LLONM1_004325"/>
<dbReference type="GO" id="GO:0005783">
    <property type="term" value="C:endoplasmic reticulum"/>
    <property type="evidence" value="ECO:0007669"/>
    <property type="project" value="UniProtKB-SubCell"/>
</dbReference>